<evidence type="ECO:0000313" key="6">
    <source>
        <dbReference type="Proteomes" id="UP000182719"/>
    </source>
</evidence>
<dbReference type="GO" id="GO:0016740">
    <property type="term" value="F:transferase activity"/>
    <property type="evidence" value="ECO:0007669"/>
    <property type="project" value="UniProtKB-KW"/>
</dbReference>
<dbReference type="AlphaFoldDB" id="A0A1H7M1P8"/>
<evidence type="ECO:0000259" key="4">
    <source>
        <dbReference type="PROSITE" id="PS50989"/>
    </source>
</evidence>
<organism evidence="5 6">
    <name type="scientific">Stigmatella aurantiaca</name>
    <dbReference type="NCBI Taxonomy" id="41"/>
    <lineage>
        <taxon>Bacteria</taxon>
        <taxon>Pseudomonadati</taxon>
        <taxon>Myxococcota</taxon>
        <taxon>Myxococcia</taxon>
        <taxon>Myxococcales</taxon>
        <taxon>Cystobacterineae</taxon>
        <taxon>Archangiaceae</taxon>
        <taxon>Stigmatella</taxon>
    </lineage>
</organism>
<feature type="domain" description="CoA carboxyltransferase C-terminal" evidence="4">
    <location>
        <begin position="261"/>
        <end position="511"/>
    </location>
</feature>
<sequence>MTLETDPFRVRLQQMEKQAERGGGTNRIAKQHEAGKLTARERIDLLLDPGSFCELDKFVTHRLHDFGMGDKKILGDGVVTGYGTVEGRQVFVFAQDFTVFGGSLSGAYARKICKIMDMATRVGAPIIGLNDSGGARIQEGVESMAGYADIFLRNTLASGVVPQLSVIMGPCAGGASYSPAITDFIFMVKGTSYMFLTGPDVVKTVTHEEVTKEALGGALMHNQKSGVAHFAADNDPAVIQMTRELLSFLPSNNQEDPPVQPCDDDVFRAEELLKTIVPSNPNKPYDIKDIIRAIVDHKHFFEVQEHFARNIVIGFARMNGRPVGIVATQPAVLAGCLDIDASVKAARFVRFCDCFNIPLVTLVDVPGFLPGTDQEWGGIITHGAKLLYAYAEATVPKVTLITRKAYGGAYDVMASKHIRADINYAYPTAEIAVMGPEGAVNIIFRNELATAEDPTSERTQRVNEYREKFANPYKAAELGYIDEVIRPEETRAKIIRALEMLKNKRQENLPRKHGNIPL</sequence>
<dbReference type="GO" id="GO:0003989">
    <property type="term" value="F:acetyl-CoA carboxylase activity"/>
    <property type="evidence" value="ECO:0007669"/>
    <property type="project" value="UniProtKB-ARBA"/>
</dbReference>
<dbReference type="InterPro" id="IPR011762">
    <property type="entry name" value="COA_CT_N"/>
</dbReference>
<dbReference type="SUPFAM" id="SSF52096">
    <property type="entry name" value="ClpP/crotonase"/>
    <property type="match status" value="2"/>
</dbReference>
<dbReference type="FunFam" id="3.90.226.10:FF:000016">
    <property type="entry name" value="Propionyl-CoA carboxylase, beta subunit"/>
    <property type="match status" value="1"/>
</dbReference>
<dbReference type="PANTHER" id="PTHR43842">
    <property type="entry name" value="PROPIONYL-COA CARBOXYLASE BETA CHAIN"/>
    <property type="match status" value="1"/>
</dbReference>
<name>A0A1H7M1P8_STIAU</name>
<gene>
    <name evidence="5" type="ORF">SAMN05444354_103389</name>
</gene>
<accession>A0A1H7M1P8</accession>
<dbReference type="InterPro" id="IPR029045">
    <property type="entry name" value="ClpP/crotonase-like_dom_sf"/>
</dbReference>
<evidence type="ECO:0000313" key="5">
    <source>
        <dbReference type="EMBL" id="SEL04527.1"/>
    </source>
</evidence>
<dbReference type="InterPro" id="IPR051047">
    <property type="entry name" value="AccD/PCCB"/>
</dbReference>
<comment type="similarity">
    <text evidence="1">Belongs to the AccD/PCCB family.</text>
</comment>
<dbReference type="Proteomes" id="UP000182719">
    <property type="component" value="Unassembled WGS sequence"/>
</dbReference>
<evidence type="ECO:0000256" key="2">
    <source>
        <dbReference type="ARBA" id="ARBA00074538"/>
    </source>
</evidence>
<dbReference type="GO" id="GO:0009317">
    <property type="term" value="C:acetyl-CoA carboxylase complex"/>
    <property type="evidence" value="ECO:0007669"/>
    <property type="project" value="UniProtKB-ARBA"/>
</dbReference>
<dbReference type="InterPro" id="IPR011763">
    <property type="entry name" value="COA_CT_C"/>
</dbReference>
<dbReference type="FunFam" id="3.90.226.10:FF:000017">
    <property type="entry name" value="Propionyl-CoA carboxylase subunit beta 5"/>
    <property type="match status" value="1"/>
</dbReference>
<evidence type="ECO:0000256" key="1">
    <source>
        <dbReference type="ARBA" id="ARBA00006102"/>
    </source>
</evidence>
<dbReference type="Pfam" id="PF01039">
    <property type="entry name" value="Carboxyl_trans"/>
    <property type="match status" value="1"/>
</dbReference>
<dbReference type="PROSITE" id="PS50989">
    <property type="entry name" value="COA_CT_CTER"/>
    <property type="match status" value="1"/>
</dbReference>
<dbReference type="Gene3D" id="3.90.226.10">
    <property type="entry name" value="2-enoyl-CoA Hydratase, Chain A, domain 1"/>
    <property type="match status" value="2"/>
</dbReference>
<proteinExistence type="inferred from homology"/>
<evidence type="ECO:0000259" key="3">
    <source>
        <dbReference type="PROSITE" id="PS50980"/>
    </source>
</evidence>
<reference evidence="6" key="1">
    <citation type="submission" date="2016-10" db="EMBL/GenBank/DDBJ databases">
        <authorList>
            <person name="Varghese N."/>
            <person name="Submissions S."/>
        </authorList>
    </citation>
    <scope>NUCLEOTIDE SEQUENCE [LARGE SCALE GENOMIC DNA]</scope>
    <source>
        <strain evidence="6">DSM 17044</strain>
    </source>
</reference>
<dbReference type="RefSeq" id="WP_143101353.1">
    <property type="nucleotide sequence ID" value="NZ_FOAP01000003.1"/>
</dbReference>
<feature type="domain" description="CoA carboxyltransferase N-terminal" evidence="3">
    <location>
        <begin position="5"/>
        <end position="261"/>
    </location>
</feature>
<dbReference type="OrthoDB" id="9803706at2"/>
<dbReference type="PROSITE" id="PS50980">
    <property type="entry name" value="COA_CT_NTER"/>
    <property type="match status" value="1"/>
</dbReference>
<keyword evidence="6" id="KW-1185">Reference proteome</keyword>
<dbReference type="InterPro" id="IPR034733">
    <property type="entry name" value="AcCoA_carboxyl_beta"/>
</dbReference>
<dbReference type="GO" id="GO:0004658">
    <property type="term" value="F:propionyl-CoA carboxylase activity"/>
    <property type="evidence" value="ECO:0007669"/>
    <property type="project" value="UniProtKB-ARBA"/>
</dbReference>
<keyword evidence="5" id="KW-0808">Transferase</keyword>
<dbReference type="GO" id="GO:0015977">
    <property type="term" value="P:carbon fixation"/>
    <property type="evidence" value="ECO:0007669"/>
    <property type="project" value="UniProtKB-ARBA"/>
</dbReference>
<dbReference type="EMBL" id="FOAP01000003">
    <property type="protein sequence ID" value="SEL04527.1"/>
    <property type="molecule type" value="Genomic_DNA"/>
</dbReference>
<dbReference type="PANTHER" id="PTHR43842:SF2">
    <property type="entry name" value="PROPIONYL-COA CARBOXYLASE BETA CHAIN, MITOCHONDRIAL"/>
    <property type="match status" value="1"/>
</dbReference>
<protein>
    <recommendedName>
        <fullName evidence="2">Propionyl-CoA carboxylase beta chain</fullName>
    </recommendedName>
</protein>